<dbReference type="CDD" id="cd00452">
    <property type="entry name" value="KDPG_aldolase"/>
    <property type="match status" value="1"/>
</dbReference>
<keyword evidence="7" id="KW-1185">Reference proteome</keyword>
<comment type="similarity">
    <text evidence="2">Belongs to the KHG/KDPG aldolase family.</text>
</comment>
<dbReference type="OrthoDB" id="9805177at2"/>
<dbReference type="AlphaFoldDB" id="A0A068SW89"/>
<keyword evidence="5" id="KW-0119">Carbohydrate metabolism</keyword>
<dbReference type="Gene3D" id="3.20.20.70">
    <property type="entry name" value="Aldolase class I"/>
    <property type="match status" value="1"/>
</dbReference>
<dbReference type="NCBIfam" id="NF004325">
    <property type="entry name" value="PRK05718.1"/>
    <property type="match status" value="1"/>
</dbReference>
<evidence type="ECO:0000256" key="2">
    <source>
        <dbReference type="ARBA" id="ARBA00006906"/>
    </source>
</evidence>
<sequence>MTGKTEKLLSILKLQPVVPVLIVDDTKSAVGLARALVAGGLRAIEITMRTPAALDAVRAVADEVEGANVGAGTILNARDYEAAVKAGSTFIVSPGVTPGVLSAAKDSPVPLLPGAATASEVMTLREAGYEVLKFFPAEQAGGAAYLKALSSPLAGTLFCPTGGISLKNANDYLSLPNVICVGGSWVAPKELVSAGDWAGITKLASEAAALKA</sequence>
<gene>
    <name evidence="6" type="ORF">RG540_CH31810</name>
</gene>
<dbReference type="GO" id="GO:0016829">
    <property type="term" value="F:lyase activity"/>
    <property type="evidence" value="ECO:0007669"/>
    <property type="project" value="UniProtKB-KW"/>
</dbReference>
<evidence type="ECO:0000256" key="3">
    <source>
        <dbReference type="ARBA" id="ARBA00011233"/>
    </source>
</evidence>
<evidence type="ECO:0000256" key="1">
    <source>
        <dbReference type="ARBA" id="ARBA00004761"/>
    </source>
</evidence>
<dbReference type="Proteomes" id="UP000028181">
    <property type="component" value="Chromosome I"/>
</dbReference>
<organism evidence="6 7">
    <name type="scientific">Neorhizobium galegae bv. orientalis str. HAMBI 540</name>
    <dbReference type="NCBI Taxonomy" id="1028800"/>
    <lineage>
        <taxon>Bacteria</taxon>
        <taxon>Pseudomonadati</taxon>
        <taxon>Pseudomonadota</taxon>
        <taxon>Alphaproteobacteria</taxon>
        <taxon>Hyphomicrobiales</taxon>
        <taxon>Rhizobiaceae</taxon>
        <taxon>Rhizobium/Agrobacterium group</taxon>
        <taxon>Neorhizobium</taxon>
    </lineage>
</organism>
<dbReference type="RefSeq" id="WP_038589697.1">
    <property type="nucleotide sequence ID" value="NZ_HG938353.1"/>
</dbReference>
<dbReference type="NCBIfam" id="NF004673">
    <property type="entry name" value="PRK06015.1"/>
    <property type="match status" value="1"/>
</dbReference>
<name>A0A068SW89_NEOGA</name>
<comment type="subunit">
    <text evidence="3">Homotrimer.</text>
</comment>
<dbReference type="Pfam" id="PF01081">
    <property type="entry name" value="Aldolase"/>
    <property type="match status" value="1"/>
</dbReference>
<dbReference type="eggNOG" id="COG0800">
    <property type="taxonomic scope" value="Bacteria"/>
</dbReference>
<dbReference type="PROSITE" id="PS00160">
    <property type="entry name" value="ALDOLASE_KDPG_KHG_2"/>
    <property type="match status" value="1"/>
</dbReference>
<dbReference type="PANTHER" id="PTHR30246">
    <property type="entry name" value="2-KETO-3-DEOXY-6-PHOSPHOGLUCONATE ALDOLASE"/>
    <property type="match status" value="1"/>
</dbReference>
<dbReference type="EMBL" id="HG938353">
    <property type="protein sequence ID" value="CDN49345.1"/>
    <property type="molecule type" value="Genomic_DNA"/>
</dbReference>
<protein>
    <submittedName>
        <fullName evidence="6">Keto-hydroxyglutarate-aldolase/keto-deoxy-phos phogluconate aldolase</fullName>
    </submittedName>
</protein>
<dbReference type="SUPFAM" id="SSF51569">
    <property type="entry name" value="Aldolase"/>
    <property type="match status" value="1"/>
</dbReference>
<dbReference type="InterPro" id="IPR000887">
    <property type="entry name" value="Aldlse_KDPG_KHG"/>
</dbReference>
<dbReference type="InterPro" id="IPR013785">
    <property type="entry name" value="Aldolase_TIM"/>
</dbReference>
<dbReference type="PATRIC" id="fig|1028800.3.peg.3229"/>
<evidence type="ECO:0000256" key="4">
    <source>
        <dbReference type="ARBA" id="ARBA00023239"/>
    </source>
</evidence>
<evidence type="ECO:0000256" key="5">
    <source>
        <dbReference type="ARBA" id="ARBA00023277"/>
    </source>
</evidence>
<proteinExistence type="inferred from homology"/>
<dbReference type="PANTHER" id="PTHR30246:SF1">
    <property type="entry name" value="2-DEHYDRO-3-DEOXY-6-PHOSPHOGALACTONATE ALDOLASE-RELATED"/>
    <property type="match status" value="1"/>
</dbReference>
<reference evidence="7" key="1">
    <citation type="journal article" date="2014" name="BMC Genomics">
        <title>Genome sequencing of two Neorhizobium galegae strains reveals a noeT gene responsible for the unusual acetylation of the nodulation factors.</title>
        <authorList>
            <person name="Osterman J."/>
            <person name="Marsh J."/>
            <person name="Laine P.K."/>
            <person name="Zeng Z."/>
            <person name="Alatalo E."/>
            <person name="Sullivan J.T."/>
            <person name="Young J.P."/>
            <person name="Thomas-Oates J."/>
            <person name="Paulin L."/>
            <person name="Lindstrom K."/>
        </authorList>
    </citation>
    <scope>NUCLEOTIDE SEQUENCE [LARGE SCALE GENOMIC DNA]</scope>
    <source>
        <strain evidence="7">HAMBI 540</strain>
    </source>
</reference>
<evidence type="ECO:0000313" key="7">
    <source>
        <dbReference type="Proteomes" id="UP000028181"/>
    </source>
</evidence>
<accession>A0A068SW89</accession>
<keyword evidence="4" id="KW-0456">Lyase</keyword>
<dbReference type="GeneID" id="24257442"/>
<dbReference type="InterPro" id="IPR031338">
    <property type="entry name" value="KDPG/KHG_AS_2"/>
</dbReference>
<dbReference type="KEGG" id="ngg:RG540_CH31810"/>
<dbReference type="HOGENOM" id="CLU_077795_1_1_5"/>
<dbReference type="NCBIfam" id="TIGR01182">
    <property type="entry name" value="eda"/>
    <property type="match status" value="1"/>
</dbReference>
<evidence type="ECO:0000313" key="6">
    <source>
        <dbReference type="EMBL" id="CDN49345.1"/>
    </source>
</evidence>
<comment type="pathway">
    <text evidence="1">Carbohydrate acid metabolism.</text>
</comment>